<evidence type="ECO:0000256" key="4">
    <source>
        <dbReference type="ARBA" id="ARBA00023125"/>
    </source>
</evidence>
<proteinExistence type="predicted"/>
<gene>
    <name evidence="10" type="ORF">A9Q84_08380</name>
</gene>
<sequence>MDKTKKRVYIIDDEQDMIDSFSEVLSNEFYVESESDCLKSLKYLKDHQFDAILLDINMPMMNGFDVFREISKFIDLSSTAVMFLSSITSIQTKVKGLDLGADDYIIKPVLSKELIARIKNRIKRLEQRPVKNYRHGKTTLNTDIQKVEFEGGLVDLTPTEYKLFLFLWKRADKIVSKEDISEAIWGPIQVGYHTIDTHISNLRKKIQDPSLEIRSIKNQGVILDCRM</sequence>
<dbReference type="PROSITE" id="PS50110">
    <property type="entry name" value="RESPONSE_REGULATORY"/>
    <property type="match status" value="1"/>
</dbReference>
<dbReference type="SMART" id="SM00862">
    <property type="entry name" value="Trans_reg_C"/>
    <property type="match status" value="1"/>
</dbReference>
<dbReference type="SUPFAM" id="SSF52172">
    <property type="entry name" value="CheY-like"/>
    <property type="match status" value="1"/>
</dbReference>
<reference evidence="11" key="1">
    <citation type="journal article" date="2017" name="Proc. Natl. Acad. Sci. U.S.A.">
        <title>Simulation of Deepwater Horizon oil plume reveals substrate specialization within a complex community of hydrocarbon-degraders.</title>
        <authorList>
            <person name="Hu P."/>
            <person name="Dubinsky E.A."/>
            <person name="Probst A.J."/>
            <person name="Wang J."/>
            <person name="Sieber C.M.K."/>
            <person name="Tom L.M."/>
            <person name="Gardinali P."/>
            <person name="Banfield J.F."/>
            <person name="Atlas R.M."/>
            <person name="Andersen G.L."/>
        </authorList>
    </citation>
    <scope>NUCLEOTIDE SEQUENCE [LARGE SCALE GENOMIC DNA]</scope>
</reference>
<dbReference type="Proteomes" id="UP000196531">
    <property type="component" value="Unassembled WGS sequence"/>
</dbReference>
<dbReference type="InterPro" id="IPR001867">
    <property type="entry name" value="OmpR/PhoB-type_DNA-bd"/>
</dbReference>
<dbReference type="SUPFAM" id="SSF46894">
    <property type="entry name" value="C-terminal effector domain of the bipartite response regulators"/>
    <property type="match status" value="1"/>
</dbReference>
<dbReference type="GO" id="GO:0005829">
    <property type="term" value="C:cytosol"/>
    <property type="evidence" value="ECO:0007669"/>
    <property type="project" value="TreeGrafter"/>
</dbReference>
<name>A0A1Y5FCK1_9BACT</name>
<evidence type="ECO:0000256" key="2">
    <source>
        <dbReference type="ARBA" id="ARBA00023012"/>
    </source>
</evidence>
<keyword evidence="2" id="KW-0902">Two-component regulatory system</keyword>
<dbReference type="PANTHER" id="PTHR48111:SF1">
    <property type="entry name" value="TWO-COMPONENT RESPONSE REGULATOR ORR33"/>
    <property type="match status" value="1"/>
</dbReference>
<evidence type="ECO:0000259" key="8">
    <source>
        <dbReference type="PROSITE" id="PS50110"/>
    </source>
</evidence>
<dbReference type="PANTHER" id="PTHR48111">
    <property type="entry name" value="REGULATOR OF RPOS"/>
    <property type="match status" value="1"/>
</dbReference>
<dbReference type="Pfam" id="PF00072">
    <property type="entry name" value="Response_reg"/>
    <property type="match status" value="1"/>
</dbReference>
<keyword evidence="4 7" id="KW-0238">DNA-binding</keyword>
<dbReference type="Gene3D" id="1.10.10.10">
    <property type="entry name" value="Winged helix-like DNA-binding domain superfamily/Winged helix DNA-binding domain"/>
    <property type="match status" value="1"/>
</dbReference>
<evidence type="ECO:0008006" key="12">
    <source>
        <dbReference type="Google" id="ProtNLM"/>
    </source>
</evidence>
<dbReference type="SMART" id="SM00448">
    <property type="entry name" value="REC"/>
    <property type="match status" value="1"/>
</dbReference>
<feature type="modified residue" description="4-aspartylphosphate" evidence="6">
    <location>
        <position position="55"/>
    </location>
</feature>
<feature type="domain" description="OmpR/PhoB-type" evidence="9">
    <location>
        <begin position="130"/>
        <end position="225"/>
    </location>
</feature>
<dbReference type="GO" id="GO:0000976">
    <property type="term" value="F:transcription cis-regulatory region binding"/>
    <property type="evidence" value="ECO:0007669"/>
    <property type="project" value="TreeGrafter"/>
</dbReference>
<dbReference type="InterPro" id="IPR039420">
    <property type="entry name" value="WalR-like"/>
</dbReference>
<evidence type="ECO:0000313" key="11">
    <source>
        <dbReference type="Proteomes" id="UP000196531"/>
    </source>
</evidence>
<protein>
    <recommendedName>
        <fullName evidence="12">DNA-binding response regulator</fullName>
    </recommendedName>
</protein>
<keyword evidence="5" id="KW-0804">Transcription</keyword>
<feature type="DNA-binding region" description="OmpR/PhoB-type" evidence="7">
    <location>
        <begin position="130"/>
        <end position="225"/>
    </location>
</feature>
<dbReference type="GO" id="GO:0032993">
    <property type="term" value="C:protein-DNA complex"/>
    <property type="evidence" value="ECO:0007669"/>
    <property type="project" value="TreeGrafter"/>
</dbReference>
<dbReference type="CDD" id="cd00383">
    <property type="entry name" value="trans_reg_C"/>
    <property type="match status" value="1"/>
</dbReference>
<evidence type="ECO:0000256" key="1">
    <source>
        <dbReference type="ARBA" id="ARBA00022553"/>
    </source>
</evidence>
<dbReference type="EMBL" id="MAAO01000006">
    <property type="protein sequence ID" value="OUR96362.1"/>
    <property type="molecule type" value="Genomic_DNA"/>
</dbReference>
<dbReference type="InterPro" id="IPR011006">
    <property type="entry name" value="CheY-like_superfamily"/>
</dbReference>
<dbReference type="AlphaFoldDB" id="A0A1Y5FCK1"/>
<dbReference type="GO" id="GO:0000156">
    <property type="term" value="F:phosphorelay response regulator activity"/>
    <property type="evidence" value="ECO:0007669"/>
    <property type="project" value="TreeGrafter"/>
</dbReference>
<dbReference type="GO" id="GO:0006355">
    <property type="term" value="P:regulation of DNA-templated transcription"/>
    <property type="evidence" value="ECO:0007669"/>
    <property type="project" value="InterPro"/>
</dbReference>
<dbReference type="InterPro" id="IPR016032">
    <property type="entry name" value="Sig_transdc_resp-reg_C-effctor"/>
</dbReference>
<accession>A0A1Y5FCK1</accession>
<evidence type="ECO:0000256" key="3">
    <source>
        <dbReference type="ARBA" id="ARBA00023015"/>
    </source>
</evidence>
<dbReference type="Gene3D" id="3.40.50.2300">
    <property type="match status" value="1"/>
</dbReference>
<dbReference type="Pfam" id="PF00486">
    <property type="entry name" value="Trans_reg_C"/>
    <property type="match status" value="1"/>
</dbReference>
<evidence type="ECO:0000256" key="7">
    <source>
        <dbReference type="PROSITE-ProRule" id="PRU01091"/>
    </source>
</evidence>
<dbReference type="CDD" id="cd17574">
    <property type="entry name" value="REC_OmpR"/>
    <property type="match status" value="1"/>
</dbReference>
<feature type="domain" description="Response regulatory" evidence="8">
    <location>
        <begin position="7"/>
        <end position="122"/>
    </location>
</feature>
<keyword evidence="3" id="KW-0805">Transcription regulation</keyword>
<keyword evidence="1 6" id="KW-0597">Phosphoprotein</keyword>
<dbReference type="InterPro" id="IPR001789">
    <property type="entry name" value="Sig_transdc_resp-reg_receiver"/>
</dbReference>
<organism evidence="10 11">
    <name type="scientific">Halobacteriovorax marinus</name>
    <dbReference type="NCBI Taxonomy" id="97084"/>
    <lineage>
        <taxon>Bacteria</taxon>
        <taxon>Pseudomonadati</taxon>
        <taxon>Bdellovibrionota</taxon>
        <taxon>Bacteriovoracia</taxon>
        <taxon>Bacteriovoracales</taxon>
        <taxon>Halobacteriovoraceae</taxon>
        <taxon>Halobacteriovorax</taxon>
    </lineage>
</organism>
<evidence type="ECO:0000256" key="6">
    <source>
        <dbReference type="PROSITE-ProRule" id="PRU00169"/>
    </source>
</evidence>
<dbReference type="PROSITE" id="PS51755">
    <property type="entry name" value="OMPR_PHOB"/>
    <property type="match status" value="1"/>
</dbReference>
<dbReference type="InterPro" id="IPR036388">
    <property type="entry name" value="WH-like_DNA-bd_sf"/>
</dbReference>
<evidence type="ECO:0000256" key="5">
    <source>
        <dbReference type="ARBA" id="ARBA00023163"/>
    </source>
</evidence>
<comment type="caution">
    <text evidence="10">The sequence shown here is derived from an EMBL/GenBank/DDBJ whole genome shotgun (WGS) entry which is preliminary data.</text>
</comment>
<evidence type="ECO:0000313" key="10">
    <source>
        <dbReference type="EMBL" id="OUR96362.1"/>
    </source>
</evidence>
<evidence type="ECO:0000259" key="9">
    <source>
        <dbReference type="PROSITE" id="PS51755"/>
    </source>
</evidence>